<keyword evidence="7 8" id="KW-0472">Membrane</keyword>
<feature type="transmembrane region" description="Helical" evidence="8">
    <location>
        <begin position="292"/>
        <end position="311"/>
    </location>
</feature>
<feature type="transmembrane region" description="Helical" evidence="8">
    <location>
        <begin position="92"/>
        <end position="113"/>
    </location>
</feature>
<evidence type="ECO:0000313" key="10">
    <source>
        <dbReference type="Proteomes" id="UP001596110"/>
    </source>
</evidence>
<dbReference type="InterPro" id="IPR001851">
    <property type="entry name" value="ABC_transp_permease"/>
</dbReference>
<dbReference type="CDD" id="cd06579">
    <property type="entry name" value="TM_PBP1_transp_AraH_like"/>
    <property type="match status" value="1"/>
</dbReference>
<evidence type="ECO:0000256" key="7">
    <source>
        <dbReference type="ARBA" id="ARBA00023136"/>
    </source>
</evidence>
<keyword evidence="5 8" id="KW-0812">Transmembrane</keyword>
<feature type="transmembrane region" description="Helical" evidence="8">
    <location>
        <begin position="15"/>
        <end position="35"/>
    </location>
</feature>
<dbReference type="RefSeq" id="WP_156806617.1">
    <property type="nucleotide sequence ID" value="NZ_JBHSOJ010000014.1"/>
</dbReference>
<evidence type="ECO:0000256" key="3">
    <source>
        <dbReference type="ARBA" id="ARBA00022475"/>
    </source>
</evidence>
<keyword evidence="10" id="KW-1185">Reference proteome</keyword>
<comment type="caution">
    <text evidence="9">The sequence shown here is derived from an EMBL/GenBank/DDBJ whole genome shotgun (WGS) entry which is preliminary data.</text>
</comment>
<dbReference type="EMBL" id="JBHSOJ010000014">
    <property type="protein sequence ID" value="MFC5630351.1"/>
    <property type="molecule type" value="Genomic_DNA"/>
</dbReference>
<keyword evidence="6 8" id="KW-1133">Transmembrane helix</keyword>
<feature type="transmembrane region" description="Helical" evidence="8">
    <location>
        <begin position="47"/>
        <end position="66"/>
    </location>
</feature>
<dbReference type="PANTHER" id="PTHR32196:SF21">
    <property type="entry name" value="ABC TRANSPORTER PERMEASE PROTEIN YPHD-RELATED"/>
    <property type="match status" value="1"/>
</dbReference>
<feature type="transmembrane region" description="Helical" evidence="8">
    <location>
        <begin position="163"/>
        <end position="182"/>
    </location>
</feature>
<evidence type="ECO:0000256" key="6">
    <source>
        <dbReference type="ARBA" id="ARBA00022989"/>
    </source>
</evidence>
<feature type="transmembrane region" description="Helical" evidence="8">
    <location>
        <begin position="120"/>
        <end position="143"/>
    </location>
</feature>
<accession>A0ABW0UA19</accession>
<name>A0ABW0UA19_9STRE</name>
<dbReference type="Pfam" id="PF02653">
    <property type="entry name" value="BPD_transp_2"/>
    <property type="match status" value="1"/>
</dbReference>
<evidence type="ECO:0000256" key="4">
    <source>
        <dbReference type="ARBA" id="ARBA00022519"/>
    </source>
</evidence>
<evidence type="ECO:0000256" key="8">
    <source>
        <dbReference type="SAM" id="Phobius"/>
    </source>
</evidence>
<reference evidence="10" key="1">
    <citation type="journal article" date="2019" name="Int. J. Syst. Evol. Microbiol.">
        <title>The Global Catalogue of Microorganisms (GCM) 10K type strain sequencing project: providing services to taxonomists for standard genome sequencing and annotation.</title>
        <authorList>
            <consortium name="The Broad Institute Genomics Platform"/>
            <consortium name="The Broad Institute Genome Sequencing Center for Infectious Disease"/>
            <person name="Wu L."/>
            <person name="Ma J."/>
        </authorList>
    </citation>
    <scope>NUCLEOTIDE SEQUENCE [LARGE SCALE GENOMIC DNA]</scope>
    <source>
        <strain evidence="10">DT43</strain>
    </source>
</reference>
<keyword evidence="2" id="KW-0813">Transport</keyword>
<keyword evidence="4" id="KW-0997">Cell inner membrane</keyword>
<sequence length="319" mass="34152">MLKNFDLKSFFLKHSVYVVLVILFAYFSVVSPMFLSQGNVGNFFRQIPPVGILTIAYTMILITGYVDLSIASNAAFVGTAAVYLSTKGLSPFIVIPVALLIGMFFGAVNGLLIKTMNLPAFILTLGTNYVIRGIIMFVTNGIYVTGTPDWFAKLAGTHIFGKVIYSNTLIFVVLIAVFAYVMKNTRFGRNCYAIGSNPEVARLSGIKTDRHVIKLFIIEGALAAVAGLLLMSNLNVGGPNEGQGLDLLAMAAPIMGGTQFSGGVGTIGGAIVGIFTLQVFNNGLAILGVNAFMQQAVTGVVIVFSIIVDYIRRKSDMSK</sequence>
<evidence type="ECO:0000313" key="9">
    <source>
        <dbReference type="EMBL" id="MFC5630351.1"/>
    </source>
</evidence>
<proteinExistence type="predicted"/>
<keyword evidence="3" id="KW-1003">Cell membrane</keyword>
<evidence type="ECO:0000256" key="1">
    <source>
        <dbReference type="ARBA" id="ARBA00004651"/>
    </source>
</evidence>
<evidence type="ECO:0000256" key="5">
    <source>
        <dbReference type="ARBA" id="ARBA00022692"/>
    </source>
</evidence>
<gene>
    <name evidence="9" type="ORF">ACFPQ3_01775</name>
</gene>
<feature type="transmembrane region" description="Helical" evidence="8">
    <location>
        <begin position="212"/>
        <end position="231"/>
    </location>
</feature>
<evidence type="ECO:0000256" key="2">
    <source>
        <dbReference type="ARBA" id="ARBA00022448"/>
    </source>
</evidence>
<organism evidence="9 10">
    <name type="scientific">Streptococcus caledonicus</name>
    <dbReference type="NCBI Taxonomy" id="2614158"/>
    <lineage>
        <taxon>Bacteria</taxon>
        <taxon>Bacillati</taxon>
        <taxon>Bacillota</taxon>
        <taxon>Bacilli</taxon>
        <taxon>Lactobacillales</taxon>
        <taxon>Streptococcaceae</taxon>
        <taxon>Streptococcus</taxon>
    </lineage>
</organism>
<comment type="subcellular location">
    <subcellularLocation>
        <location evidence="1">Cell membrane</location>
        <topology evidence="1">Multi-pass membrane protein</topology>
    </subcellularLocation>
</comment>
<dbReference type="Proteomes" id="UP001596110">
    <property type="component" value="Unassembled WGS sequence"/>
</dbReference>
<protein>
    <submittedName>
        <fullName evidence="9">ABC transporter permease</fullName>
    </submittedName>
</protein>
<dbReference type="PANTHER" id="PTHR32196">
    <property type="entry name" value="ABC TRANSPORTER PERMEASE PROTEIN YPHD-RELATED-RELATED"/>
    <property type="match status" value="1"/>
</dbReference>